<dbReference type="Proteomes" id="UP000011560">
    <property type="component" value="Unassembled WGS sequence"/>
</dbReference>
<feature type="compositionally biased region" description="Low complexity" evidence="1">
    <location>
        <begin position="8"/>
        <end position="21"/>
    </location>
</feature>
<name>M0BIS6_9EURY</name>
<proteinExistence type="predicted"/>
<feature type="compositionally biased region" description="Polar residues" evidence="1">
    <location>
        <begin position="36"/>
        <end position="50"/>
    </location>
</feature>
<reference evidence="2 3" key="1">
    <citation type="journal article" date="2014" name="PLoS Genet.">
        <title>Phylogenetically driven sequencing of extremely halophilic archaea reveals strategies for static and dynamic osmo-response.</title>
        <authorList>
            <person name="Becker E.A."/>
            <person name="Seitzer P.M."/>
            <person name="Tritt A."/>
            <person name="Larsen D."/>
            <person name="Krusor M."/>
            <person name="Yao A.I."/>
            <person name="Wu D."/>
            <person name="Madern D."/>
            <person name="Eisen J.A."/>
            <person name="Darling A.E."/>
            <person name="Facciotti M.T."/>
        </authorList>
    </citation>
    <scope>NUCLEOTIDE SEQUENCE [LARGE SCALE GENOMIC DNA]</scope>
    <source>
        <strain evidence="2 3">JCM 14624</strain>
    </source>
</reference>
<keyword evidence="3" id="KW-1185">Reference proteome</keyword>
<dbReference type="InterPro" id="IPR006311">
    <property type="entry name" value="TAT_signal"/>
</dbReference>
<sequence length="421" mass="44275">MTDRDSTRPPGTDSDDSPSSGTDERRPARDDPPATDTGQSAGDDGGTNQEADGDVKRRTYLQAIGAAGAAGAIGGVGLSGLGARSVSAQADPNGSVFATFCGTFAGGPQVQQCIACVEDECQAEDVNPLYPIVMGLTGSCFTPDTIPDGADYVTLKAGTGCYVAPVNGNTTFCLPPGSPDISNATFYSCGGDPTHAVTAVDVTCDQLTVTTENVADGTPITATVVFLDGDGMESEETYETTVTDDSATFDLPGDLNPAHLVLSIGDTVLYHQELPPQDPPCAEPSPPPTPDPHLEAIDITCDEITIATLDIPEGDELSVRLTFASELVQTYTVPVDADGVASIPLPGDLDPSHLVITYQTETLFNMDVMALDAPCAEPMPPEPPEPPEPPAPKPPKKEIRKKMMRHKRKYEKYKKMLEKSD</sequence>
<dbReference type="EMBL" id="AOIQ01000014">
    <property type="protein sequence ID" value="ELZ10765.1"/>
    <property type="molecule type" value="Genomic_DNA"/>
</dbReference>
<dbReference type="PROSITE" id="PS51318">
    <property type="entry name" value="TAT"/>
    <property type="match status" value="1"/>
</dbReference>
<feature type="region of interest" description="Disordered" evidence="1">
    <location>
        <begin position="1"/>
        <end position="54"/>
    </location>
</feature>
<gene>
    <name evidence="2" type="ORF">C479_08138</name>
</gene>
<feature type="region of interest" description="Disordered" evidence="1">
    <location>
        <begin position="374"/>
        <end position="406"/>
    </location>
</feature>
<feature type="compositionally biased region" description="Pro residues" evidence="1">
    <location>
        <begin position="377"/>
        <end position="393"/>
    </location>
</feature>
<accession>M0BIS6</accession>
<dbReference type="AlphaFoldDB" id="M0BIS6"/>
<protein>
    <submittedName>
        <fullName evidence="2">Uncharacterized protein</fullName>
    </submittedName>
</protein>
<evidence type="ECO:0000313" key="3">
    <source>
        <dbReference type="Proteomes" id="UP000011560"/>
    </source>
</evidence>
<comment type="caution">
    <text evidence="2">The sequence shown here is derived from an EMBL/GenBank/DDBJ whole genome shotgun (WGS) entry which is preliminary data.</text>
</comment>
<dbReference type="OrthoDB" id="204385at2157"/>
<evidence type="ECO:0000256" key="1">
    <source>
        <dbReference type="SAM" id="MobiDB-lite"/>
    </source>
</evidence>
<dbReference type="RefSeq" id="WP_007700673.1">
    <property type="nucleotide sequence ID" value="NZ_AOIQ01000014.1"/>
</dbReference>
<organism evidence="2 3">
    <name type="scientific">Halovivax asiaticus JCM 14624</name>
    <dbReference type="NCBI Taxonomy" id="1227490"/>
    <lineage>
        <taxon>Archaea</taxon>
        <taxon>Methanobacteriati</taxon>
        <taxon>Methanobacteriota</taxon>
        <taxon>Stenosarchaea group</taxon>
        <taxon>Halobacteria</taxon>
        <taxon>Halobacteriales</taxon>
        <taxon>Natrialbaceae</taxon>
        <taxon>Halovivax</taxon>
    </lineage>
</organism>
<feature type="compositionally biased region" description="Basic and acidic residues" evidence="1">
    <location>
        <begin position="22"/>
        <end position="32"/>
    </location>
</feature>
<evidence type="ECO:0000313" key="2">
    <source>
        <dbReference type="EMBL" id="ELZ10765.1"/>
    </source>
</evidence>